<accession>A0A0W0Z3X1</accession>
<evidence type="ECO:0000313" key="7">
    <source>
        <dbReference type="Proteomes" id="UP000054703"/>
    </source>
</evidence>
<dbReference type="PANTHER" id="PTHR43847:SF1">
    <property type="entry name" value="BLL3993 PROTEIN"/>
    <property type="match status" value="1"/>
</dbReference>
<dbReference type="Proteomes" id="UP000054703">
    <property type="component" value="Unassembled WGS sequence"/>
</dbReference>
<evidence type="ECO:0000256" key="4">
    <source>
        <dbReference type="ARBA" id="ARBA00023136"/>
    </source>
</evidence>
<evidence type="ECO:0008006" key="8">
    <source>
        <dbReference type="Google" id="ProtNLM"/>
    </source>
</evidence>
<dbReference type="RefSeq" id="WP_058513647.1">
    <property type="nucleotide sequence ID" value="NZ_CAAAIH010000003.1"/>
</dbReference>
<evidence type="ECO:0000313" key="6">
    <source>
        <dbReference type="EMBL" id="KTD63819.1"/>
    </source>
</evidence>
<keyword evidence="7" id="KW-1185">Reference proteome</keyword>
<dbReference type="EMBL" id="LNYU01000024">
    <property type="protein sequence ID" value="KTD63819.1"/>
    <property type="molecule type" value="Genomic_DNA"/>
</dbReference>
<sequence length="212" mass="24617">MNELSIIHHPYIYLAFISFHLFSGQGLTGMCYWLRFGKSPIICYQKKSHNQHHLISQWLILPVLVWFSCISLYALSQEFRNSCFNWPLSVISPLYGWGIAIIGLGGMLVCQYQMGEAFRVGQESKKGQSQNILKTKGCFKYSRNPIYFFSMLYLIGVSLWSLIWPVWIALVTIIVLIHFLVLEEEHFLTQRFGDAYLIYKNSAPRYIGLIKT</sequence>
<feature type="transmembrane region" description="Helical" evidence="5">
    <location>
        <begin position="166"/>
        <end position="182"/>
    </location>
</feature>
<keyword evidence="4 5" id="KW-0472">Membrane</keyword>
<evidence type="ECO:0000256" key="1">
    <source>
        <dbReference type="ARBA" id="ARBA00004127"/>
    </source>
</evidence>
<dbReference type="STRING" id="45074.Lsan_1252"/>
<dbReference type="AlphaFoldDB" id="A0A0W0Z3X1"/>
<dbReference type="InterPro" id="IPR007318">
    <property type="entry name" value="Phopholipid_MeTrfase"/>
</dbReference>
<organism evidence="6 7">
    <name type="scientific">Legionella santicrucis</name>
    <dbReference type="NCBI Taxonomy" id="45074"/>
    <lineage>
        <taxon>Bacteria</taxon>
        <taxon>Pseudomonadati</taxon>
        <taxon>Pseudomonadota</taxon>
        <taxon>Gammaproteobacteria</taxon>
        <taxon>Legionellales</taxon>
        <taxon>Legionellaceae</taxon>
        <taxon>Legionella</taxon>
    </lineage>
</organism>
<keyword evidence="3 5" id="KW-1133">Transmembrane helix</keyword>
<gene>
    <name evidence="6" type="ORF">Lsan_1252</name>
</gene>
<dbReference type="Pfam" id="PF04191">
    <property type="entry name" value="PEMT"/>
    <property type="match status" value="1"/>
</dbReference>
<dbReference type="Gene3D" id="1.20.120.1630">
    <property type="match status" value="1"/>
</dbReference>
<comment type="subcellular location">
    <subcellularLocation>
        <location evidence="1">Endomembrane system</location>
        <topology evidence="1">Multi-pass membrane protein</topology>
    </subcellularLocation>
</comment>
<comment type="caution">
    <text evidence="6">The sequence shown here is derived from an EMBL/GenBank/DDBJ whole genome shotgun (WGS) entry which is preliminary data.</text>
</comment>
<protein>
    <recommendedName>
        <fullName evidence="8">Steroid 5-alpha reductase C-terminal domain-containing protein</fullName>
    </recommendedName>
</protein>
<feature type="transmembrane region" description="Helical" evidence="5">
    <location>
        <begin position="94"/>
        <end position="112"/>
    </location>
</feature>
<name>A0A0W0Z3X1_9GAMM</name>
<dbReference type="GO" id="GO:0012505">
    <property type="term" value="C:endomembrane system"/>
    <property type="evidence" value="ECO:0007669"/>
    <property type="project" value="UniProtKB-SubCell"/>
</dbReference>
<dbReference type="PATRIC" id="fig|45074.5.peg.1333"/>
<dbReference type="PANTHER" id="PTHR43847">
    <property type="entry name" value="BLL3993 PROTEIN"/>
    <property type="match status" value="1"/>
</dbReference>
<evidence type="ECO:0000256" key="2">
    <source>
        <dbReference type="ARBA" id="ARBA00022692"/>
    </source>
</evidence>
<evidence type="ECO:0000256" key="5">
    <source>
        <dbReference type="SAM" id="Phobius"/>
    </source>
</evidence>
<feature type="transmembrane region" description="Helical" evidence="5">
    <location>
        <begin position="12"/>
        <end position="34"/>
    </location>
</feature>
<dbReference type="InterPro" id="IPR052527">
    <property type="entry name" value="Metal_cation-efflux_comp"/>
</dbReference>
<dbReference type="OrthoDB" id="9811969at2"/>
<keyword evidence="2 5" id="KW-0812">Transmembrane</keyword>
<proteinExistence type="predicted"/>
<evidence type="ECO:0000256" key="3">
    <source>
        <dbReference type="ARBA" id="ARBA00022989"/>
    </source>
</evidence>
<reference evidence="6 7" key="1">
    <citation type="submission" date="2015-11" db="EMBL/GenBank/DDBJ databases">
        <title>Genomic analysis of 38 Legionella species identifies large and diverse effector repertoires.</title>
        <authorList>
            <person name="Burstein D."/>
            <person name="Amaro F."/>
            <person name="Zusman T."/>
            <person name="Lifshitz Z."/>
            <person name="Cohen O."/>
            <person name="Gilbert J.A."/>
            <person name="Pupko T."/>
            <person name="Shuman H.A."/>
            <person name="Segal G."/>
        </authorList>
    </citation>
    <scope>NUCLEOTIDE SEQUENCE [LARGE SCALE GENOMIC DNA]</scope>
    <source>
        <strain evidence="6 7">SC-63-C7</strain>
    </source>
</reference>
<feature type="transmembrane region" description="Helical" evidence="5">
    <location>
        <begin position="55"/>
        <end position="74"/>
    </location>
</feature>